<keyword evidence="3" id="KW-1185">Reference proteome</keyword>
<evidence type="ECO:0000313" key="2">
    <source>
        <dbReference type="EMBL" id="GAX20124.1"/>
    </source>
</evidence>
<gene>
    <name evidence="2" type="ORF">FisN_17Lh076</name>
</gene>
<comment type="caution">
    <text evidence="2">The sequence shown here is derived from an EMBL/GenBank/DDBJ whole genome shotgun (WGS) entry which is preliminary data.</text>
</comment>
<evidence type="ECO:0000313" key="3">
    <source>
        <dbReference type="Proteomes" id="UP000198406"/>
    </source>
</evidence>
<organism evidence="2 3">
    <name type="scientific">Fistulifera solaris</name>
    <name type="common">Oleaginous diatom</name>
    <dbReference type="NCBI Taxonomy" id="1519565"/>
    <lineage>
        <taxon>Eukaryota</taxon>
        <taxon>Sar</taxon>
        <taxon>Stramenopiles</taxon>
        <taxon>Ochrophyta</taxon>
        <taxon>Bacillariophyta</taxon>
        <taxon>Bacillariophyceae</taxon>
        <taxon>Bacillariophycidae</taxon>
        <taxon>Naviculales</taxon>
        <taxon>Naviculaceae</taxon>
        <taxon>Fistulifera</taxon>
    </lineage>
</organism>
<dbReference type="Pfam" id="PF14336">
    <property type="entry name" value="GLUCM-like_C"/>
    <property type="match status" value="1"/>
</dbReference>
<dbReference type="PANTHER" id="PTHR32022">
    <property type="entry name" value="D-GLUTAMATE CYCLASE, MITOCHONDRIAL"/>
    <property type="match status" value="1"/>
</dbReference>
<dbReference type="Gene3D" id="3.90.1640.20">
    <property type="entry name" value="TON_0340"/>
    <property type="match status" value="1"/>
</dbReference>
<dbReference type="AlphaFoldDB" id="A0A1Z5K1E6"/>
<dbReference type="Proteomes" id="UP000198406">
    <property type="component" value="Unassembled WGS sequence"/>
</dbReference>
<sequence>MLSILRRFFIVIAILSFQAASSLVIMSSARHRQHIQKLQTIIGTDAGHRGMEALIVPDDLQHAAECFAHMKPSQHVVILSGFPCCVQHTPPTETDGPPGTAALAQTAQALGCRTTVVTDECNENVFRAALQHLPSVVLECFPASMTREDDQRLATLASKCDLLLACERAGPAVDGKCYTMRGIDMEGLVAPLHHLVHEVQARNVPFIAIGDGGNEMGMGKVLSQIHATPQILNSVACIVPADYLIAASVSNWGAYALAAATGLLAGIDCVPTPEQEVELLQRCIQQGCRDGVSGQVEMTVDGMPLETSLQCLRDLREVVLSGQTDN</sequence>
<dbReference type="OrthoDB" id="10262538at2759"/>
<protein>
    <recommendedName>
        <fullName evidence="1">D-glutamate cyclase-like C-terminal domain-containing protein</fullName>
    </recommendedName>
</protein>
<proteinExistence type="predicted"/>
<feature type="domain" description="D-glutamate cyclase-like C-terminal" evidence="1">
    <location>
        <begin position="38"/>
        <end position="316"/>
    </location>
</feature>
<dbReference type="InParanoid" id="A0A1Z5K1E6"/>
<name>A0A1Z5K1E6_FISSO</name>
<dbReference type="InterPro" id="IPR025504">
    <property type="entry name" value="GLUCM_C"/>
</dbReference>
<dbReference type="EMBL" id="BDSP01000143">
    <property type="protein sequence ID" value="GAX20124.1"/>
    <property type="molecule type" value="Genomic_DNA"/>
</dbReference>
<dbReference type="PANTHER" id="PTHR32022:SF10">
    <property type="entry name" value="D-GLUTAMATE CYCLASE, MITOCHONDRIAL"/>
    <property type="match status" value="1"/>
</dbReference>
<reference evidence="2 3" key="1">
    <citation type="journal article" date="2015" name="Plant Cell">
        <title>Oil accumulation by the oleaginous diatom Fistulifera solaris as revealed by the genome and transcriptome.</title>
        <authorList>
            <person name="Tanaka T."/>
            <person name="Maeda Y."/>
            <person name="Veluchamy A."/>
            <person name="Tanaka M."/>
            <person name="Abida H."/>
            <person name="Marechal E."/>
            <person name="Bowler C."/>
            <person name="Muto M."/>
            <person name="Sunaga Y."/>
            <person name="Tanaka M."/>
            <person name="Yoshino T."/>
            <person name="Taniguchi T."/>
            <person name="Fukuda Y."/>
            <person name="Nemoto M."/>
            <person name="Matsumoto M."/>
            <person name="Wong P.S."/>
            <person name="Aburatani S."/>
            <person name="Fujibuchi W."/>
        </authorList>
    </citation>
    <scope>NUCLEOTIDE SEQUENCE [LARGE SCALE GENOMIC DNA]</scope>
    <source>
        <strain evidence="2 3">JPCC DA0580</strain>
    </source>
</reference>
<accession>A0A1Z5K1E6</accession>
<evidence type="ECO:0000259" key="1">
    <source>
        <dbReference type="Pfam" id="PF14336"/>
    </source>
</evidence>